<keyword evidence="1" id="KW-0812">Transmembrane</keyword>
<keyword evidence="1" id="KW-0472">Membrane</keyword>
<comment type="caution">
    <text evidence="2">The sequence shown here is derived from an EMBL/GenBank/DDBJ whole genome shotgun (WGS) entry which is preliminary data.</text>
</comment>
<feature type="transmembrane region" description="Helical" evidence="1">
    <location>
        <begin position="26"/>
        <end position="45"/>
    </location>
</feature>
<protein>
    <submittedName>
        <fullName evidence="2">Uncharacterized protein</fullName>
    </submittedName>
</protein>
<name>H0QQ91_ARTG1</name>
<proteinExistence type="predicted"/>
<feature type="transmembrane region" description="Helical" evidence="1">
    <location>
        <begin position="51"/>
        <end position="71"/>
    </location>
</feature>
<keyword evidence="3" id="KW-1185">Reference proteome</keyword>
<reference evidence="2 3" key="1">
    <citation type="submission" date="2011-12" db="EMBL/GenBank/DDBJ databases">
        <title>Whole genome shotgun sequence of Arthrobacter globiformis NBRC 12137.</title>
        <authorList>
            <person name="Miyazawa S."/>
            <person name="Hosoyama A."/>
            <person name="Tsuchikane K."/>
            <person name="Katsumata H."/>
            <person name="Yamazaki S."/>
            <person name="Fujita N."/>
        </authorList>
    </citation>
    <scope>NUCLEOTIDE SEQUENCE [LARGE SCALE GENOMIC DNA]</scope>
    <source>
        <strain evidence="2 3">NBRC 12137</strain>
    </source>
</reference>
<dbReference type="STRING" id="1077972.ARGLB_080_00560"/>
<dbReference type="AlphaFoldDB" id="H0QQ91"/>
<gene>
    <name evidence="2" type="ORF">ARGLB_080_00560</name>
</gene>
<dbReference type="eggNOG" id="ENOG50342I4">
    <property type="taxonomic scope" value="Bacteria"/>
</dbReference>
<keyword evidence="1" id="KW-1133">Transmembrane helix</keyword>
<organism evidence="2 3">
    <name type="scientific">Arthrobacter globiformis (strain ATCC 8010 / DSM 20124 / JCM 1332 / NBRC 12137 / NCIMB 8907 / NRRL B-2979 / 168)</name>
    <dbReference type="NCBI Taxonomy" id="1077972"/>
    <lineage>
        <taxon>Bacteria</taxon>
        <taxon>Bacillati</taxon>
        <taxon>Actinomycetota</taxon>
        <taxon>Actinomycetes</taxon>
        <taxon>Micrococcales</taxon>
        <taxon>Micrococcaceae</taxon>
        <taxon>Arthrobacter</taxon>
    </lineage>
</organism>
<accession>H0QQ91</accession>
<dbReference type="Proteomes" id="UP000003828">
    <property type="component" value="Unassembled WGS sequence"/>
</dbReference>
<dbReference type="EMBL" id="BAEG01000080">
    <property type="protein sequence ID" value="GAB14992.1"/>
    <property type="molecule type" value="Genomic_DNA"/>
</dbReference>
<evidence type="ECO:0000313" key="2">
    <source>
        <dbReference type="EMBL" id="GAB14992.1"/>
    </source>
</evidence>
<evidence type="ECO:0000313" key="3">
    <source>
        <dbReference type="Proteomes" id="UP000003828"/>
    </source>
</evidence>
<sequence length="221" mass="22312">MYSAAEANVVAQEKGQPVKPHASFRLFRSGLIGSIVLGLAAGGHLAGGGQLPTPAILAALCAVTMVPVAAITRFKLSMPVLTALIGGGQAWLHWAFDAMSAETPTAISPALLSGHAGHTPSSLNHEALMMAGPAHGSAPDGLMFAAHAVATLATALLLAHGERALGVLADWLGPLFWDAEPSVVVPAGAPFPCAAAAVLPPKHHSVRLPSRRGPPLLAAAA</sequence>
<evidence type="ECO:0000256" key="1">
    <source>
        <dbReference type="SAM" id="Phobius"/>
    </source>
</evidence>